<reference evidence="2 3" key="2">
    <citation type="submission" date="2017-10" db="EMBL/GenBank/DDBJ databases">
        <title>Extensive intraspecific genome diversity in a model arbuscular mycorrhizal fungus.</title>
        <authorList>
            <person name="Chen E.C.H."/>
            <person name="Morin E."/>
            <person name="Baudet D."/>
            <person name="Noel J."/>
            <person name="Ndikumana S."/>
            <person name="Charron P."/>
            <person name="St-Onge C."/>
            <person name="Giorgi J."/>
            <person name="Grigoriev I.V."/>
            <person name="Roux C."/>
            <person name="Martin F.M."/>
            <person name="Corradi N."/>
        </authorList>
    </citation>
    <scope>NUCLEOTIDE SEQUENCE [LARGE SCALE GENOMIC DNA]</scope>
    <source>
        <strain evidence="2 3">C2</strain>
    </source>
</reference>
<proteinExistence type="predicted"/>
<organism evidence="2 3">
    <name type="scientific">Rhizophagus irregularis</name>
    <dbReference type="NCBI Taxonomy" id="588596"/>
    <lineage>
        <taxon>Eukaryota</taxon>
        <taxon>Fungi</taxon>
        <taxon>Fungi incertae sedis</taxon>
        <taxon>Mucoromycota</taxon>
        <taxon>Glomeromycotina</taxon>
        <taxon>Glomeromycetes</taxon>
        <taxon>Glomerales</taxon>
        <taxon>Glomeraceae</taxon>
        <taxon>Rhizophagus</taxon>
    </lineage>
</organism>
<feature type="compositionally biased region" description="Basic and acidic residues" evidence="1">
    <location>
        <begin position="1"/>
        <end position="17"/>
    </location>
</feature>
<reference evidence="2 3" key="1">
    <citation type="submission" date="2016-04" db="EMBL/GenBank/DDBJ databases">
        <title>Genome analyses suggest a sexual origin of heterokaryosis in a supposedly ancient asexual fungus.</title>
        <authorList>
            <person name="Ropars J."/>
            <person name="Sedzielewska K."/>
            <person name="Noel J."/>
            <person name="Charron P."/>
            <person name="Farinelli L."/>
            <person name="Marton T."/>
            <person name="Kruger M."/>
            <person name="Pelin A."/>
            <person name="Brachmann A."/>
            <person name="Corradi N."/>
        </authorList>
    </citation>
    <scope>NUCLEOTIDE SEQUENCE [LARGE SCALE GENOMIC DNA]</scope>
    <source>
        <strain evidence="2 3">C2</strain>
    </source>
</reference>
<sequence>MIKNETDRENIDGRSIDEIQTPDKNVESDYKDEYSSSESEEESFNDNETDDSDVFS</sequence>
<gene>
    <name evidence="2" type="ORF">RhiirC2_793027</name>
</gene>
<evidence type="ECO:0000313" key="2">
    <source>
        <dbReference type="EMBL" id="PKK60643.1"/>
    </source>
</evidence>
<dbReference type="AlphaFoldDB" id="A0A2N1MG68"/>
<feature type="compositionally biased region" description="Acidic residues" evidence="1">
    <location>
        <begin position="38"/>
        <end position="56"/>
    </location>
</feature>
<feature type="region of interest" description="Disordered" evidence="1">
    <location>
        <begin position="1"/>
        <end position="56"/>
    </location>
</feature>
<dbReference type="EMBL" id="LLXL01002517">
    <property type="protein sequence ID" value="PKK60643.1"/>
    <property type="molecule type" value="Genomic_DNA"/>
</dbReference>
<dbReference type="Proteomes" id="UP000233469">
    <property type="component" value="Unassembled WGS sequence"/>
</dbReference>
<feature type="compositionally biased region" description="Basic and acidic residues" evidence="1">
    <location>
        <begin position="24"/>
        <end position="34"/>
    </location>
</feature>
<evidence type="ECO:0000256" key="1">
    <source>
        <dbReference type="SAM" id="MobiDB-lite"/>
    </source>
</evidence>
<comment type="caution">
    <text evidence="2">The sequence shown here is derived from an EMBL/GenBank/DDBJ whole genome shotgun (WGS) entry which is preliminary data.</text>
</comment>
<evidence type="ECO:0000313" key="3">
    <source>
        <dbReference type="Proteomes" id="UP000233469"/>
    </source>
</evidence>
<name>A0A2N1MG68_9GLOM</name>
<protein>
    <submittedName>
        <fullName evidence="2">Uncharacterized protein</fullName>
    </submittedName>
</protein>
<accession>A0A2N1MG68</accession>